<dbReference type="CDD" id="cd20628">
    <property type="entry name" value="CYP4"/>
    <property type="match status" value="1"/>
</dbReference>
<dbReference type="GO" id="GO:0005789">
    <property type="term" value="C:endoplasmic reticulum membrane"/>
    <property type="evidence" value="ECO:0007669"/>
    <property type="project" value="UniProtKB-SubCell"/>
</dbReference>
<keyword evidence="10" id="KW-0560">Oxidoreductase</keyword>
<dbReference type="EMBL" id="JABSTR010000006">
    <property type="protein sequence ID" value="KAH9372643.1"/>
    <property type="molecule type" value="Genomic_DNA"/>
</dbReference>
<proteinExistence type="inferred from homology"/>
<feature type="transmembrane region" description="Helical" evidence="11">
    <location>
        <begin position="19"/>
        <end position="42"/>
    </location>
</feature>
<dbReference type="VEuPathDB" id="VectorBase:HLOH_052516"/>
<evidence type="ECO:0000313" key="13">
    <source>
        <dbReference type="Proteomes" id="UP000821853"/>
    </source>
</evidence>
<dbReference type="Proteomes" id="UP000821853">
    <property type="component" value="Chromosome 4"/>
</dbReference>
<dbReference type="GO" id="GO:0016705">
    <property type="term" value="F:oxidoreductase activity, acting on paired donors, with incorporation or reduction of molecular oxygen"/>
    <property type="evidence" value="ECO:0007669"/>
    <property type="project" value="InterPro"/>
</dbReference>
<dbReference type="PROSITE" id="PS00086">
    <property type="entry name" value="CYTOCHROME_P450"/>
    <property type="match status" value="1"/>
</dbReference>
<dbReference type="PRINTS" id="PR00385">
    <property type="entry name" value="P450"/>
</dbReference>
<evidence type="ECO:0000256" key="6">
    <source>
        <dbReference type="ARBA" id="ARBA00023004"/>
    </source>
</evidence>
<accession>A0A9J6GBS6</accession>
<protein>
    <recommendedName>
        <fullName evidence="14">Cytochrome P450</fullName>
    </recommendedName>
</protein>
<name>A0A9J6GBS6_HAELO</name>
<organism evidence="12 13">
    <name type="scientific">Haemaphysalis longicornis</name>
    <name type="common">Bush tick</name>
    <dbReference type="NCBI Taxonomy" id="44386"/>
    <lineage>
        <taxon>Eukaryota</taxon>
        <taxon>Metazoa</taxon>
        <taxon>Ecdysozoa</taxon>
        <taxon>Arthropoda</taxon>
        <taxon>Chelicerata</taxon>
        <taxon>Arachnida</taxon>
        <taxon>Acari</taxon>
        <taxon>Parasitiformes</taxon>
        <taxon>Ixodida</taxon>
        <taxon>Ixodoidea</taxon>
        <taxon>Ixodidae</taxon>
        <taxon>Haemaphysalinae</taxon>
        <taxon>Haemaphysalis</taxon>
    </lineage>
</organism>
<dbReference type="AlphaFoldDB" id="A0A9J6GBS6"/>
<dbReference type="SUPFAM" id="SSF48264">
    <property type="entry name" value="Cytochrome P450"/>
    <property type="match status" value="1"/>
</dbReference>
<reference evidence="12 13" key="1">
    <citation type="journal article" date="2020" name="Cell">
        <title>Large-Scale Comparative Analyses of Tick Genomes Elucidate Their Genetic Diversity and Vector Capacities.</title>
        <authorList>
            <consortium name="Tick Genome and Microbiome Consortium (TIGMIC)"/>
            <person name="Jia N."/>
            <person name="Wang J."/>
            <person name="Shi W."/>
            <person name="Du L."/>
            <person name="Sun Y."/>
            <person name="Zhan W."/>
            <person name="Jiang J.F."/>
            <person name="Wang Q."/>
            <person name="Zhang B."/>
            <person name="Ji P."/>
            <person name="Bell-Sakyi L."/>
            <person name="Cui X.M."/>
            <person name="Yuan T.T."/>
            <person name="Jiang B.G."/>
            <person name="Yang W.F."/>
            <person name="Lam T.T."/>
            <person name="Chang Q.C."/>
            <person name="Ding S.J."/>
            <person name="Wang X.J."/>
            <person name="Zhu J.G."/>
            <person name="Ruan X.D."/>
            <person name="Zhao L."/>
            <person name="Wei J.T."/>
            <person name="Ye R.Z."/>
            <person name="Que T.C."/>
            <person name="Du C.H."/>
            <person name="Zhou Y.H."/>
            <person name="Cheng J.X."/>
            <person name="Dai P.F."/>
            <person name="Guo W.B."/>
            <person name="Han X.H."/>
            <person name="Huang E.J."/>
            <person name="Li L.F."/>
            <person name="Wei W."/>
            <person name="Gao Y.C."/>
            <person name="Liu J.Z."/>
            <person name="Shao H.Z."/>
            <person name="Wang X."/>
            <person name="Wang C.C."/>
            <person name="Yang T.C."/>
            <person name="Huo Q.B."/>
            <person name="Li W."/>
            <person name="Chen H.Y."/>
            <person name="Chen S.E."/>
            <person name="Zhou L.G."/>
            <person name="Ni X.B."/>
            <person name="Tian J.H."/>
            <person name="Sheng Y."/>
            <person name="Liu T."/>
            <person name="Pan Y.S."/>
            <person name="Xia L.Y."/>
            <person name="Li J."/>
            <person name="Zhao F."/>
            <person name="Cao W.C."/>
        </authorList>
    </citation>
    <scope>NUCLEOTIDE SEQUENCE [LARGE SCALE GENOMIC DNA]</scope>
    <source>
        <strain evidence="12">HaeL-2018</strain>
    </source>
</reference>
<evidence type="ECO:0000256" key="4">
    <source>
        <dbReference type="ARBA" id="ARBA00022617"/>
    </source>
</evidence>
<evidence type="ECO:0000256" key="8">
    <source>
        <dbReference type="ARBA" id="ARBA00023136"/>
    </source>
</evidence>
<comment type="caution">
    <text evidence="12">The sequence shown here is derived from an EMBL/GenBank/DDBJ whole genome shotgun (WGS) entry which is preliminary data.</text>
</comment>
<evidence type="ECO:0000256" key="1">
    <source>
        <dbReference type="ARBA" id="ARBA00001971"/>
    </source>
</evidence>
<evidence type="ECO:0000256" key="10">
    <source>
        <dbReference type="RuleBase" id="RU000461"/>
    </source>
</evidence>
<dbReference type="PANTHER" id="PTHR24291:SF189">
    <property type="entry name" value="CYTOCHROME P450 4C3-RELATED"/>
    <property type="match status" value="1"/>
</dbReference>
<dbReference type="InterPro" id="IPR050196">
    <property type="entry name" value="Cytochrome_P450_Monoox"/>
</dbReference>
<keyword evidence="5" id="KW-0256">Endoplasmic reticulum</keyword>
<keyword evidence="13" id="KW-1185">Reference proteome</keyword>
<dbReference type="InterPro" id="IPR001128">
    <property type="entry name" value="Cyt_P450"/>
</dbReference>
<evidence type="ECO:0000313" key="12">
    <source>
        <dbReference type="EMBL" id="KAH9372643.1"/>
    </source>
</evidence>
<dbReference type="Pfam" id="PF00067">
    <property type="entry name" value="p450"/>
    <property type="match status" value="1"/>
</dbReference>
<comment type="cofactor">
    <cofactor evidence="1 9">
        <name>heme</name>
        <dbReference type="ChEBI" id="CHEBI:30413"/>
    </cofactor>
</comment>
<dbReference type="OMA" id="VAYYGPY"/>
<evidence type="ECO:0000256" key="11">
    <source>
        <dbReference type="SAM" id="Phobius"/>
    </source>
</evidence>
<keyword evidence="6 9" id="KW-0408">Iron</keyword>
<evidence type="ECO:0000256" key="2">
    <source>
        <dbReference type="ARBA" id="ARBA00004586"/>
    </source>
</evidence>
<evidence type="ECO:0008006" key="14">
    <source>
        <dbReference type="Google" id="ProtNLM"/>
    </source>
</evidence>
<dbReference type="GO" id="GO:0004497">
    <property type="term" value="F:monooxygenase activity"/>
    <property type="evidence" value="ECO:0007669"/>
    <property type="project" value="UniProtKB-KW"/>
</dbReference>
<evidence type="ECO:0000256" key="3">
    <source>
        <dbReference type="ARBA" id="ARBA00010617"/>
    </source>
</evidence>
<keyword evidence="7 10" id="KW-0503">Monooxygenase</keyword>
<dbReference type="InterPro" id="IPR017972">
    <property type="entry name" value="Cyt_P450_CS"/>
</dbReference>
<keyword evidence="4 9" id="KW-0349">Heme</keyword>
<comment type="subcellular location">
    <subcellularLocation>
        <location evidence="2">Endoplasmic reticulum membrane</location>
    </subcellularLocation>
</comment>
<feature type="binding site" description="axial binding residue" evidence="9">
    <location>
        <position position="466"/>
    </location>
    <ligand>
        <name>heme</name>
        <dbReference type="ChEBI" id="CHEBI:30413"/>
    </ligand>
    <ligandPart>
        <name>Fe</name>
        <dbReference type="ChEBI" id="CHEBI:18248"/>
    </ligandPart>
</feature>
<evidence type="ECO:0000256" key="5">
    <source>
        <dbReference type="ARBA" id="ARBA00022824"/>
    </source>
</evidence>
<dbReference type="InterPro" id="IPR002401">
    <property type="entry name" value="Cyt_P450_E_grp-I"/>
</dbReference>
<keyword evidence="11" id="KW-0812">Transmembrane</keyword>
<dbReference type="PRINTS" id="PR00463">
    <property type="entry name" value="EP450I"/>
</dbReference>
<dbReference type="OrthoDB" id="1372046at2759"/>
<dbReference type="GO" id="GO:0020037">
    <property type="term" value="F:heme binding"/>
    <property type="evidence" value="ECO:0007669"/>
    <property type="project" value="InterPro"/>
</dbReference>
<sequence length="525" mass="59815">MICASAAFAHLERTTVLSYWTLVAIASAITAVIVVHVAQTLYEWLRMWWYLRDVPKVKPKKSFSLIIDMYKQIAAMDPSLDMKVRCFNYLRGMFKSIADQDVTVAYYGPYPFLVACTPETVESVLTNPENVDRSFFYSMLKPWVGGGMLTLSGEAWRSRRKVVKPGYHFRILEGYIPILNKRGERLMKKVASMGDEFFNMIPIARAASLGVLLETTMGVDYDDEIERVQYLKTHDAISDSVTKRAAKFHNWFDSIYAFTAECKEMKRHIEKANNFIDTILEKRLADYKKGIRDPISSNVFLEILLRMWAEEGTLTKIDVRDECTAMLIGGFDPTANKIAHTLHLLGLHPEAQAKVHGEIDLVCGEGLDTPITNEELKDLTYMDCVLKEALRLYPPVPVVSRTLRKDISIGKYTIPRGTVGFVALYFLQRNPRFYEDPDAFKPERFMDPKLAHTFAFAPFSGGARSCLGQKFSMMQAKILLTHILRRFEVTSKIPMNDLVMTSDFILKPVQGLEIKLTPRRHPAAS</sequence>
<evidence type="ECO:0000256" key="9">
    <source>
        <dbReference type="PIRSR" id="PIRSR602401-1"/>
    </source>
</evidence>
<keyword evidence="9 10" id="KW-0479">Metal-binding</keyword>
<comment type="similarity">
    <text evidence="3 10">Belongs to the cytochrome P450 family.</text>
</comment>
<evidence type="ECO:0000256" key="7">
    <source>
        <dbReference type="ARBA" id="ARBA00023033"/>
    </source>
</evidence>
<gene>
    <name evidence="12" type="ORF">HPB48_000071</name>
</gene>
<dbReference type="Gene3D" id="1.10.630.10">
    <property type="entry name" value="Cytochrome P450"/>
    <property type="match status" value="1"/>
</dbReference>
<dbReference type="InterPro" id="IPR036396">
    <property type="entry name" value="Cyt_P450_sf"/>
</dbReference>
<dbReference type="PANTHER" id="PTHR24291">
    <property type="entry name" value="CYTOCHROME P450 FAMILY 4"/>
    <property type="match status" value="1"/>
</dbReference>
<keyword evidence="11" id="KW-1133">Transmembrane helix</keyword>
<dbReference type="GO" id="GO:0005506">
    <property type="term" value="F:iron ion binding"/>
    <property type="evidence" value="ECO:0007669"/>
    <property type="project" value="InterPro"/>
</dbReference>
<keyword evidence="8 11" id="KW-0472">Membrane</keyword>